<dbReference type="OrthoDB" id="7206433at2"/>
<dbReference type="AlphaFoldDB" id="A0A429V9L3"/>
<dbReference type="Proteomes" id="UP000274661">
    <property type="component" value="Unassembled WGS sequence"/>
</dbReference>
<dbReference type="PROSITE" id="PS50043">
    <property type="entry name" value="HTH_LUXR_2"/>
    <property type="match status" value="1"/>
</dbReference>
<dbReference type="SMART" id="SM00421">
    <property type="entry name" value="HTH_LUXR"/>
    <property type="match status" value="1"/>
</dbReference>
<dbReference type="Gene3D" id="1.10.10.10">
    <property type="entry name" value="Winged helix-like DNA-binding domain superfamily/Winged helix DNA-binding domain"/>
    <property type="match status" value="1"/>
</dbReference>
<organism evidence="3 4">
    <name type="scientific">Sphingomonas ginkgonis</name>
    <dbReference type="NCBI Taxonomy" id="2315330"/>
    <lineage>
        <taxon>Bacteria</taxon>
        <taxon>Pseudomonadati</taxon>
        <taxon>Pseudomonadota</taxon>
        <taxon>Alphaproteobacteria</taxon>
        <taxon>Sphingomonadales</taxon>
        <taxon>Sphingomonadaceae</taxon>
        <taxon>Sphingomonas</taxon>
    </lineage>
</organism>
<protein>
    <recommendedName>
        <fullName evidence="2">HTH luxR-type domain-containing protein</fullName>
    </recommendedName>
</protein>
<sequence length="157" mass="16175">MPPTILGAPDVKLTSRQLQCLEGFWRRKTAKEIGRQLGITHYAVEKHLLAVRQQLGVTSSAAAAALVFGGPQGTTVEPYYGGAELPQGRESSEIESALDGGRSAAGAAIDQPPPINTLGAGMTLLAILAVAVGSILSLAALVGAAQGANQLWKTFGQ</sequence>
<dbReference type="InterPro" id="IPR036388">
    <property type="entry name" value="WH-like_DNA-bd_sf"/>
</dbReference>
<keyword evidence="1" id="KW-0472">Membrane</keyword>
<proteinExistence type="predicted"/>
<keyword evidence="4" id="KW-1185">Reference proteome</keyword>
<comment type="caution">
    <text evidence="3">The sequence shown here is derived from an EMBL/GenBank/DDBJ whole genome shotgun (WGS) entry which is preliminary data.</text>
</comment>
<keyword evidence="1" id="KW-1133">Transmembrane helix</keyword>
<dbReference type="Pfam" id="PF00196">
    <property type="entry name" value="GerE"/>
    <property type="match status" value="1"/>
</dbReference>
<feature type="domain" description="HTH luxR-type" evidence="2">
    <location>
        <begin position="6"/>
        <end position="71"/>
    </location>
</feature>
<reference evidence="3 4" key="1">
    <citation type="submission" date="2018-12" db="EMBL/GenBank/DDBJ databases">
        <title>Sphingomonas sp. HMF7854 Genome sequencing and assembly.</title>
        <authorList>
            <person name="Cha I."/>
            <person name="Kang H."/>
            <person name="Kim H."/>
            <person name="Kang J."/>
            <person name="Joh K."/>
        </authorList>
    </citation>
    <scope>NUCLEOTIDE SEQUENCE [LARGE SCALE GENOMIC DNA]</scope>
    <source>
        <strain evidence="3 4">HMF7854</strain>
    </source>
</reference>
<dbReference type="EMBL" id="RWJF01000001">
    <property type="protein sequence ID" value="RST30624.1"/>
    <property type="molecule type" value="Genomic_DNA"/>
</dbReference>
<gene>
    <name evidence="3" type="ORF">HMF7854_07080</name>
</gene>
<keyword evidence="1" id="KW-0812">Transmembrane</keyword>
<evidence type="ECO:0000313" key="4">
    <source>
        <dbReference type="Proteomes" id="UP000274661"/>
    </source>
</evidence>
<dbReference type="SUPFAM" id="SSF46894">
    <property type="entry name" value="C-terminal effector domain of the bipartite response regulators"/>
    <property type="match status" value="1"/>
</dbReference>
<dbReference type="InterPro" id="IPR016032">
    <property type="entry name" value="Sig_transdc_resp-reg_C-effctor"/>
</dbReference>
<evidence type="ECO:0000313" key="3">
    <source>
        <dbReference type="EMBL" id="RST30624.1"/>
    </source>
</evidence>
<dbReference type="InterPro" id="IPR000792">
    <property type="entry name" value="Tscrpt_reg_LuxR_C"/>
</dbReference>
<evidence type="ECO:0000256" key="1">
    <source>
        <dbReference type="SAM" id="Phobius"/>
    </source>
</evidence>
<dbReference type="GO" id="GO:0006355">
    <property type="term" value="P:regulation of DNA-templated transcription"/>
    <property type="evidence" value="ECO:0007669"/>
    <property type="project" value="InterPro"/>
</dbReference>
<name>A0A429V9L3_9SPHN</name>
<evidence type="ECO:0000259" key="2">
    <source>
        <dbReference type="PROSITE" id="PS50043"/>
    </source>
</evidence>
<accession>A0A429V9L3</accession>
<feature type="transmembrane region" description="Helical" evidence="1">
    <location>
        <begin position="124"/>
        <end position="145"/>
    </location>
</feature>
<dbReference type="GO" id="GO:0003677">
    <property type="term" value="F:DNA binding"/>
    <property type="evidence" value="ECO:0007669"/>
    <property type="project" value="InterPro"/>
</dbReference>